<sequence length="1590" mass="178431">MESPQRENHSSMGNAASSTADSTPADSTPPQTISPVSKSPPLAKMDATVVVDNDDSDSDVSMSTETDEEDNPELSPSAVQLHSGLKNSAQPNGFPVSIAEEGSKKRKYSDATLEISNGYIDNDISQEVRKRMKPDGVVSKHRNSEGRLLEDKSLLPAEIWHRIFTFCPPKVLGPLLQVNKSFNAYLEPSSPYLSTVHLPKSGLQTLQPDAIWRASRLRIGQGIPGPLMNKSEPDMWKMACGSVCQFCGKKGASTAPTDQWHPGPGEIGVQPVWLFGIRACGSCLEQKSMKEIDLLLSSSIPSPLMAALPFIFLTNELHVLPPSTLQNGQQPSTVQITKRFLNAQVEEIKQEFERVKTLGPAATEEWLKGLEDRGKEIKSDSARWERWDASKGVVSMRNWKHIGGGEVNNCGVSSTENATATQESTMKVDSQATNGISPIFQYQPPNAAQTARSFPPYQAHRLPQSTRPNFPPNLPPRFDSPSQNGFAPFPPPRAYPQPKHERTKEEVTQLKAARRAEIERRCMLLDPPLTAGVLAHMASFQAAIQIIQPLTDSAWEVLKPRLLSQREEAEQRENDRLAQTRVVQERFDERRFQDVQIKPEAKDMVDREWDDIQAPLRARISGYADEIIRDGWNGGDKVNYENCPKFAADVLIYVRKRFYAEVAKDEAAVRATGQEPEMDPPNGPYLRKLILENMKWVFDTKVKPHTEQYRKELFLCNACESNPKYYGFEGVVQHYAAKHTSALSVGSIVVHWKSEWPEYPPFNPDPTAVTNPSYYATAPSASVPYSSNGTLLQQNYGFGGYQPAPVSAPMQAPMQAPHPHGYQESPGPYYGHPQFGDQYSGHQNGPYPPPQSYQDPSQAYQTPQYSTAPPPSNIGYHEAPQEYSHQGYSGAYPASSQGMYTSPNQGQLYPAPVPELPIQQATYNPQGNQYENGHNQPVAYPNNGFAQAPAPVPQKTEEYKIQLQGVARNARDVWNTINPIKEVPGSVKVYTIIYHLLKRFRETSQDDPPLSMIIDGLSNNKEMRPVRNINGLLCKACTLGMAASKSAPPKKHFSFPQLVNHFHSIHEQGLSQTADSYLPDWKRDMVELPDLSKLRSFMNGSGKDDQRLNLITEAIPDIISPLVADFEDVRDCARPVYENTDHGSYTNLAPSQDNHDKYYAPTAGSKPSDSGGILYDSGEYDPRNPRDLPTETRPLYKAARPNGDSYERNLGDPEPLYRFTQHTDDRRESIHRDRSEPSYPEYRPISQHSQLRPSGEYERVIIREDAPIYIDRRIRYREPDDAEYRVRREPHGPVYEEVDPLAPGRTYRVQNAEAHEANRHAIPLSASRDVQFRDDRSRLVEDPIAPQNRLFEVVAQISQQAQQARARLPPQEEPAEAGSEDGEVRVQPGSRPDTRLSRPPDEASDAAERFLNNFLPGGPVVEAVSNTNRRQAEEGRTKWESERNDDGVRRTHQPPDESRSRLRDDYGGNEAPTRRGHPTDAIVNDAEHNGYVVHDRPPPGSRAYPYEGQYGSSAPEQIIQRERSPELVDRRYKLNDVVYRDERQTSHGTHRTPSRYARWARNQGNTVTAVPLLITYTKNLSIAHAHLSRL</sequence>
<feature type="compositionally biased region" description="Low complexity" evidence="1">
    <location>
        <begin position="15"/>
        <end position="30"/>
    </location>
</feature>
<evidence type="ECO:0000313" key="3">
    <source>
        <dbReference type="EMBL" id="KAF4614366.1"/>
    </source>
</evidence>
<keyword evidence="4" id="KW-1185">Reference proteome</keyword>
<feature type="compositionally biased region" description="Low complexity" evidence="1">
    <location>
        <begin position="809"/>
        <end position="820"/>
    </location>
</feature>
<dbReference type="InterPro" id="IPR057214">
    <property type="entry name" value="DUF7892"/>
</dbReference>
<feature type="compositionally biased region" description="Polar residues" evidence="1">
    <location>
        <begin position="894"/>
        <end position="906"/>
    </location>
</feature>
<gene>
    <name evidence="3" type="ORF">G7Y89_g15371</name>
</gene>
<dbReference type="Proteomes" id="UP000566819">
    <property type="component" value="Unassembled WGS sequence"/>
</dbReference>
<proteinExistence type="predicted"/>
<feature type="compositionally biased region" description="Basic and acidic residues" evidence="1">
    <location>
        <begin position="1180"/>
        <end position="1190"/>
    </location>
</feature>
<feature type="region of interest" description="Disordered" evidence="1">
    <location>
        <begin position="1"/>
        <end position="107"/>
    </location>
</feature>
<feature type="compositionally biased region" description="Polar residues" evidence="1">
    <location>
        <begin position="77"/>
        <end position="91"/>
    </location>
</feature>
<feature type="compositionally biased region" description="Low complexity" evidence="1">
    <location>
        <begin position="852"/>
        <end position="861"/>
    </location>
</feature>
<feature type="compositionally biased region" description="Basic and acidic residues" evidence="1">
    <location>
        <begin position="1221"/>
        <end position="1236"/>
    </location>
</feature>
<accession>A0A8H4VKP7</accession>
<dbReference type="Pfam" id="PF25422">
    <property type="entry name" value="DUF7892"/>
    <property type="match status" value="1"/>
</dbReference>
<protein>
    <recommendedName>
        <fullName evidence="2">DUF7892 domain-containing protein</fullName>
    </recommendedName>
</protein>
<comment type="caution">
    <text evidence="3">The sequence shown here is derived from an EMBL/GenBank/DDBJ whole genome shotgun (WGS) entry which is preliminary data.</text>
</comment>
<feature type="region of interest" description="Disordered" evidence="1">
    <location>
        <begin position="809"/>
        <end position="906"/>
    </location>
</feature>
<feature type="region of interest" description="Disordered" evidence="1">
    <location>
        <begin position="459"/>
        <end position="504"/>
    </location>
</feature>
<dbReference type="CDD" id="cd09917">
    <property type="entry name" value="F-box_SF"/>
    <property type="match status" value="1"/>
</dbReference>
<evidence type="ECO:0000313" key="4">
    <source>
        <dbReference type="Proteomes" id="UP000566819"/>
    </source>
</evidence>
<dbReference type="OrthoDB" id="2322499at2759"/>
<feature type="region of interest" description="Disordered" evidence="1">
    <location>
        <begin position="1137"/>
        <end position="1251"/>
    </location>
</feature>
<feature type="domain" description="DUF7892" evidence="2">
    <location>
        <begin position="957"/>
        <end position="1114"/>
    </location>
</feature>
<organism evidence="3 4">
    <name type="scientific">Cudoniella acicularis</name>
    <dbReference type="NCBI Taxonomy" id="354080"/>
    <lineage>
        <taxon>Eukaryota</taxon>
        <taxon>Fungi</taxon>
        <taxon>Dikarya</taxon>
        <taxon>Ascomycota</taxon>
        <taxon>Pezizomycotina</taxon>
        <taxon>Leotiomycetes</taxon>
        <taxon>Helotiales</taxon>
        <taxon>Tricladiaceae</taxon>
        <taxon>Cudoniella</taxon>
    </lineage>
</organism>
<feature type="compositionally biased region" description="Basic and acidic residues" evidence="1">
    <location>
        <begin position="1430"/>
        <end position="1466"/>
    </location>
</feature>
<feature type="compositionally biased region" description="Basic and acidic residues" evidence="1">
    <location>
        <begin position="1392"/>
        <end position="1401"/>
    </location>
</feature>
<reference evidence="3 4" key="1">
    <citation type="submission" date="2020-03" db="EMBL/GenBank/DDBJ databases">
        <title>Draft Genome Sequence of Cudoniella acicularis.</title>
        <authorList>
            <person name="Buettner E."/>
            <person name="Kellner H."/>
        </authorList>
    </citation>
    <scope>NUCLEOTIDE SEQUENCE [LARGE SCALE GENOMIC DNA]</scope>
    <source>
        <strain evidence="3 4">DSM 108380</strain>
    </source>
</reference>
<feature type="compositionally biased region" description="Polar residues" evidence="1">
    <location>
        <begin position="1142"/>
        <end position="1152"/>
    </location>
</feature>
<dbReference type="EMBL" id="JAAMPI010002364">
    <property type="protein sequence ID" value="KAF4614366.1"/>
    <property type="molecule type" value="Genomic_DNA"/>
</dbReference>
<evidence type="ECO:0000259" key="2">
    <source>
        <dbReference type="Pfam" id="PF25422"/>
    </source>
</evidence>
<name>A0A8H4VKP7_9HELO</name>
<feature type="region of interest" description="Disordered" evidence="1">
    <location>
        <begin position="1362"/>
        <end position="1481"/>
    </location>
</feature>
<evidence type="ECO:0000256" key="1">
    <source>
        <dbReference type="SAM" id="MobiDB-lite"/>
    </source>
</evidence>